<name>A0A448YUG8_9STRA</name>
<evidence type="ECO:0000256" key="1">
    <source>
        <dbReference type="ARBA" id="ARBA00022737"/>
    </source>
</evidence>
<dbReference type="SUPFAM" id="SSF48452">
    <property type="entry name" value="TPR-like"/>
    <property type="match status" value="3"/>
</dbReference>
<feature type="repeat" description="TPR" evidence="3">
    <location>
        <begin position="301"/>
        <end position="334"/>
    </location>
</feature>
<accession>A0A448YUG8</accession>
<sequence>MAEQQQQGFSTPLTALQEECYRLLQSKQYKSCEILTQMELSMAEKEGRDTRVAWAFLGECAQLTHQYNKAISYYRQIQHFGSYKYRLKEAQCLQAKGNIVEASSVLELIPHHERNLTIHMTLGQLYIATGRTGSASDCFVRSLMENPMALEAIEWLAVLGTTDKAMVLDAVEKGFKKVSAQQQQQQRGDVMNDLSAIIPVKEFVTAQFAKSRHQTASALQLFTALEKIFPRNVYLMLKIANLQNQMNDEERAGRTFAQVRQLDPTNIDCMDLYGQILARENNLDALNQLASTLLEIDDRRPEAWSALALYHEARQDHEKALAFVEKAISMDQRNAFAHRLKGAILLADNRPEHAAVSFFKSNEFKRDVSSYEGLVDSYLLAGKYKEAICAAKEAITAAPRDPRAVTLVGLALQQGQVGSNSVEGMEKAKRALRKALALDPSALRPLLSLVQLHAQEKDYDTCIDLLRQGIEGTSESKSSLQGQDILQTKLGEIYMAAENYKDAIASFHAALALNPMSTEVQHLLEKLEQQVQGVDTSDHTDDIVEDSPTSYREGRPSY</sequence>
<keyword evidence="6" id="KW-1185">Reference proteome</keyword>
<dbReference type="Pfam" id="PF13181">
    <property type="entry name" value="TPR_8"/>
    <property type="match status" value="1"/>
</dbReference>
<protein>
    <recommendedName>
        <fullName evidence="7">Anaphase-promoting complex subunit 7</fullName>
    </recommendedName>
</protein>
<reference evidence="5 6" key="1">
    <citation type="submission" date="2019-01" db="EMBL/GenBank/DDBJ databases">
        <authorList>
            <person name="Ferrante I. M."/>
        </authorList>
    </citation>
    <scope>NUCLEOTIDE SEQUENCE [LARGE SCALE GENOMIC DNA]</scope>
    <source>
        <strain evidence="5 6">B856</strain>
    </source>
</reference>
<dbReference type="GO" id="GO:0051301">
    <property type="term" value="P:cell division"/>
    <property type="evidence" value="ECO:0007669"/>
    <property type="project" value="TreeGrafter"/>
</dbReference>
<gene>
    <name evidence="5" type="ORF">PSNMU_V1.4_AUG-EV-PASAV3_0002370</name>
</gene>
<dbReference type="SMART" id="SM00028">
    <property type="entry name" value="TPR"/>
    <property type="match status" value="6"/>
</dbReference>
<feature type="region of interest" description="Disordered" evidence="4">
    <location>
        <begin position="532"/>
        <end position="558"/>
    </location>
</feature>
<evidence type="ECO:0008006" key="7">
    <source>
        <dbReference type="Google" id="ProtNLM"/>
    </source>
</evidence>
<feature type="repeat" description="TPR" evidence="3">
    <location>
        <begin position="484"/>
        <end position="517"/>
    </location>
</feature>
<dbReference type="Proteomes" id="UP000291116">
    <property type="component" value="Unassembled WGS sequence"/>
</dbReference>
<dbReference type="Gene3D" id="1.25.40.10">
    <property type="entry name" value="Tetratricopeptide repeat domain"/>
    <property type="match status" value="1"/>
</dbReference>
<organism evidence="5 6">
    <name type="scientific">Pseudo-nitzschia multistriata</name>
    <dbReference type="NCBI Taxonomy" id="183589"/>
    <lineage>
        <taxon>Eukaryota</taxon>
        <taxon>Sar</taxon>
        <taxon>Stramenopiles</taxon>
        <taxon>Ochrophyta</taxon>
        <taxon>Bacillariophyta</taxon>
        <taxon>Bacillariophyceae</taxon>
        <taxon>Bacillariophycidae</taxon>
        <taxon>Bacillariales</taxon>
        <taxon>Bacillariaceae</taxon>
        <taxon>Pseudo-nitzschia</taxon>
    </lineage>
</organism>
<dbReference type="PROSITE" id="PS50005">
    <property type="entry name" value="TPR"/>
    <property type="match status" value="2"/>
</dbReference>
<dbReference type="PANTHER" id="PTHR12558:SF36">
    <property type="entry name" value="ANAPHASE-PROMOTING COMPLEX SUBUNIT 7"/>
    <property type="match status" value="1"/>
</dbReference>
<evidence type="ECO:0000256" key="3">
    <source>
        <dbReference type="PROSITE-ProRule" id="PRU00339"/>
    </source>
</evidence>
<evidence type="ECO:0000313" key="5">
    <source>
        <dbReference type="EMBL" id="VEU33433.1"/>
    </source>
</evidence>
<dbReference type="AlphaFoldDB" id="A0A448YUG8"/>
<dbReference type="InterPro" id="IPR013105">
    <property type="entry name" value="TPR_2"/>
</dbReference>
<dbReference type="InterPro" id="IPR011990">
    <property type="entry name" value="TPR-like_helical_dom_sf"/>
</dbReference>
<dbReference type="PANTHER" id="PTHR12558">
    <property type="entry name" value="CELL DIVISION CYCLE 16,23,27"/>
    <property type="match status" value="1"/>
</dbReference>
<evidence type="ECO:0000256" key="2">
    <source>
        <dbReference type="ARBA" id="ARBA00022803"/>
    </source>
</evidence>
<dbReference type="EMBL" id="CAACVS010000001">
    <property type="protein sequence ID" value="VEU33433.1"/>
    <property type="molecule type" value="Genomic_DNA"/>
</dbReference>
<evidence type="ECO:0000313" key="6">
    <source>
        <dbReference type="Proteomes" id="UP000291116"/>
    </source>
</evidence>
<keyword evidence="2 3" id="KW-0802">TPR repeat</keyword>
<dbReference type="GO" id="GO:0016567">
    <property type="term" value="P:protein ubiquitination"/>
    <property type="evidence" value="ECO:0007669"/>
    <property type="project" value="TreeGrafter"/>
</dbReference>
<dbReference type="Pfam" id="PF07719">
    <property type="entry name" value="TPR_2"/>
    <property type="match status" value="1"/>
</dbReference>
<dbReference type="GO" id="GO:0005680">
    <property type="term" value="C:anaphase-promoting complex"/>
    <property type="evidence" value="ECO:0007669"/>
    <property type="project" value="TreeGrafter"/>
</dbReference>
<dbReference type="InterPro" id="IPR019734">
    <property type="entry name" value="TPR_rpt"/>
</dbReference>
<proteinExistence type="predicted"/>
<dbReference type="OrthoDB" id="308440at2759"/>
<evidence type="ECO:0000256" key="4">
    <source>
        <dbReference type="SAM" id="MobiDB-lite"/>
    </source>
</evidence>
<dbReference type="GO" id="GO:0045842">
    <property type="term" value="P:positive regulation of mitotic metaphase/anaphase transition"/>
    <property type="evidence" value="ECO:0007669"/>
    <property type="project" value="TreeGrafter"/>
</dbReference>
<keyword evidence="1" id="KW-0677">Repeat</keyword>